<reference evidence="7" key="1">
    <citation type="submission" date="2021-06" db="EMBL/GenBank/DDBJ databases">
        <title>50 bacteria genomes isolated from Dapeng, Shenzhen, China.</title>
        <authorList>
            <person name="Zheng W."/>
            <person name="Yu S."/>
            <person name="Huang Y."/>
        </authorList>
    </citation>
    <scope>NUCLEOTIDE SEQUENCE</scope>
    <source>
        <strain evidence="7">DP4N28-2</strain>
    </source>
</reference>
<feature type="transmembrane region" description="Helical" evidence="5">
    <location>
        <begin position="12"/>
        <end position="32"/>
    </location>
</feature>
<evidence type="ECO:0000313" key="7">
    <source>
        <dbReference type="EMBL" id="MBY6218336.1"/>
    </source>
</evidence>
<evidence type="ECO:0000256" key="4">
    <source>
        <dbReference type="ARBA" id="ARBA00023136"/>
    </source>
</evidence>
<dbReference type="InterPro" id="IPR007016">
    <property type="entry name" value="O-antigen_ligase-rel_domated"/>
</dbReference>
<feature type="transmembrane region" description="Helical" evidence="5">
    <location>
        <begin position="52"/>
        <end position="73"/>
    </location>
</feature>
<evidence type="ECO:0000256" key="1">
    <source>
        <dbReference type="ARBA" id="ARBA00004141"/>
    </source>
</evidence>
<keyword evidence="2 5" id="KW-0812">Transmembrane</keyword>
<keyword evidence="4 5" id="KW-0472">Membrane</keyword>
<dbReference type="AlphaFoldDB" id="A0A9Q3XE27"/>
<dbReference type="InterPro" id="IPR051533">
    <property type="entry name" value="WaaL-like"/>
</dbReference>
<evidence type="ECO:0000256" key="3">
    <source>
        <dbReference type="ARBA" id="ARBA00022989"/>
    </source>
</evidence>
<dbReference type="Pfam" id="PF04932">
    <property type="entry name" value="Wzy_C"/>
    <property type="match status" value="1"/>
</dbReference>
<feature type="transmembrane region" description="Helical" evidence="5">
    <location>
        <begin position="396"/>
        <end position="414"/>
    </location>
</feature>
<dbReference type="GO" id="GO:0016874">
    <property type="term" value="F:ligase activity"/>
    <property type="evidence" value="ECO:0007669"/>
    <property type="project" value="UniProtKB-KW"/>
</dbReference>
<dbReference type="RefSeq" id="WP_222405187.1">
    <property type="nucleotide sequence ID" value="NZ_JAHVKP010000001.1"/>
</dbReference>
<gene>
    <name evidence="7" type="ORF">KUV31_08275</name>
</gene>
<evidence type="ECO:0000256" key="5">
    <source>
        <dbReference type="SAM" id="Phobius"/>
    </source>
</evidence>
<keyword evidence="3 5" id="KW-1133">Transmembrane helix</keyword>
<feature type="transmembrane region" description="Helical" evidence="5">
    <location>
        <begin position="105"/>
        <end position="126"/>
    </location>
</feature>
<evidence type="ECO:0000259" key="6">
    <source>
        <dbReference type="Pfam" id="PF04932"/>
    </source>
</evidence>
<comment type="caution">
    <text evidence="7">The sequence shown here is derived from an EMBL/GenBank/DDBJ whole genome shotgun (WGS) entry which is preliminary data.</text>
</comment>
<accession>A0A9Q3XE27</accession>
<dbReference type="PANTHER" id="PTHR37422">
    <property type="entry name" value="TEICHURONIC ACID BIOSYNTHESIS PROTEIN TUAE"/>
    <property type="match status" value="1"/>
</dbReference>
<feature type="domain" description="O-antigen ligase-related" evidence="6">
    <location>
        <begin position="219"/>
        <end position="351"/>
    </location>
</feature>
<evidence type="ECO:0000313" key="8">
    <source>
        <dbReference type="Proteomes" id="UP000824927"/>
    </source>
</evidence>
<feature type="transmembrane region" description="Helical" evidence="5">
    <location>
        <begin position="255"/>
        <end position="273"/>
    </location>
</feature>
<organism evidence="7 8">
    <name type="scientific">Qipengyuania aquimaris</name>
    <dbReference type="NCBI Taxonomy" id="255984"/>
    <lineage>
        <taxon>Bacteria</taxon>
        <taxon>Pseudomonadati</taxon>
        <taxon>Pseudomonadota</taxon>
        <taxon>Alphaproteobacteria</taxon>
        <taxon>Sphingomonadales</taxon>
        <taxon>Erythrobacteraceae</taxon>
        <taxon>Qipengyuania</taxon>
    </lineage>
</organism>
<feature type="transmembrane region" description="Helical" evidence="5">
    <location>
        <begin position="338"/>
        <end position="357"/>
    </location>
</feature>
<sequence>MGFGSLSPATRFWAICLGLVLPFVTVFLFPTYHVMMETPAFETLRVIETPYLLFEIGFILWAGRNGFDLGVAARALPRDIRIAGAILIAGLFASTLFIAKDVTYALTHSMMWLVHIFFALAVLDVLARRTLAGFDGFMTWHVIGLIALALYIAWWFSFPPPVEELPFGEIRWRGAVPGFIDVRHFGSWTGAIAAGLAVRILFGAQDEGLAPSRLFYEIAAGLTVWSGTRAAILAVIVITVIFLVIHRKLPSLGRIAWAAVLTLIACAGAYLLVVDDPVFWLIEPREIGETGDLTATRTFMWGRTIELWLQSPWLGLGTGSIFWEYADHMRPTQPHNVILQFLISWGLLGALPALWIIGRGIRAVHERAAGVVGCVPILGFLYALLFQSLLEGMLHYPRFIVSIIVMAALLFHSAGPGQKAAEEH</sequence>
<protein>
    <submittedName>
        <fullName evidence="7">O-antigen ligase family protein</fullName>
    </submittedName>
</protein>
<dbReference type="Proteomes" id="UP000824927">
    <property type="component" value="Unassembled WGS sequence"/>
</dbReference>
<comment type="subcellular location">
    <subcellularLocation>
        <location evidence="1">Membrane</location>
        <topology evidence="1">Multi-pass membrane protein</topology>
    </subcellularLocation>
</comment>
<feature type="transmembrane region" description="Helical" evidence="5">
    <location>
        <begin position="138"/>
        <end position="157"/>
    </location>
</feature>
<feature type="transmembrane region" description="Helical" evidence="5">
    <location>
        <begin position="80"/>
        <end position="99"/>
    </location>
</feature>
<feature type="transmembrane region" description="Helical" evidence="5">
    <location>
        <begin position="214"/>
        <end position="243"/>
    </location>
</feature>
<evidence type="ECO:0000256" key="2">
    <source>
        <dbReference type="ARBA" id="ARBA00022692"/>
    </source>
</evidence>
<feature type="transmembrane region" description="Helical" evidence="5">
    <location>
        <begin position="369"/>
        <end position="390"/>
    </location>
</feature>
<proteinExistence type="predicted"/>
<keyword evidence="7" id="KW-0436">Ligase</keyword>
<name>A0A9Q3XE27_9SPHN</name>
<dbReference type="GO" id="GO:0016020">
    <property type="term" value="C:membrane"/>
    <property type="evidence" value="ECO:0007669"/>
    <property type="project" value="UniProtKB-SubCell"/>
</dbReference>
<dbReference type="EMBL" id="JAHVKP010000001">
    <property type="protein sequence ID" value="MBY6218336.1"/>
    <property type="molecule type" value="Genomic_DNA"/>
</dbReference>
<dbReference type="PANTHER" id="PTHR37422:SF13">
    <property type="entry name" value="LIPOPOLYSACCHARIDE BIOSYNTHESIS PROTEIN PA4999-RELATED"/>
    <property type="match status" value="1"/>
</dbReference>